<feature type="transmembrane region" description="Helical" evidence="2">
    <location>
        <begin position="87"/>
        <end position="107"/>
    </location>
</feature>
<keyword evidence="2" id="KW-1133">Transmembrane helix</keyword>
<proteinExistence type="predicted"/>
<dbReference type="InterPro" id="IPR028036">
    <property type="entry name" value="DMAC1-like_dom"/>
</dbReference>
<protein>
    <recommendedName>
        <fullName evidence="3">Distal membrane-arm assembly complex protein 1-like domain-containing protein</fullName>
    </recommendedName>
</protein>
<evidence type="ECO:0000259" key="3">
    <source>
        <dbReference type="Pfam" id="PF15055"/>
    </source>
</evidence>
<keyword evidence="2" id="KW-0472">Membrane</keyword>
<feature type="domain" description="Distal membrane-arm assembly complex protein 1-like" evidence="3">
    <location>
        <begin position="54"/>
        <end position="84"/>
    </location>
</feature>
<accession>A0A8H7ZYV6</accession>
<reference evidence="4 5" key="1">
    <citation type="journal article" name="Sci. Rep.">
        <title>Genome-scale phylogenetic analyses confirm Olpidium as the closest living zoosporic fungus to the non-flagellated, terrestrial fungi.</title>
        <authorList>
            <person name="Chang Y."/>
            <person name="Rochon D."/>
            <person name="Sekimoto S."/>
            <person name="Wang Y."/>
            <person name="Chovatia M."/>
            <person name="Sandor L."/>
            <person name="Salamov A."/>
            <person name="Grigoriev I.V."/>
            <person name="Stajich J.E."/>
            <person name="Spatafora J.W."/>
        </authorList>
    </citation>
    <scope>NUCLEOTIDE SEQUENCE [LARGE SCALE GENOMIC DNA]</scope>
    <source>
        <strain evidence="4">S191</strain>
    </source>
</reference>
<evidence type="ECO:0000313" key="5">
    <source>
        <dbReference type="Proteomes" id="UP000673691"/>
    </source>
</evidence>
<gene>
    <name evidence="4" type="ORF">BJ554DRAFT_5868</name>
</gene>
<keyword evidence="2" id="KW-0812">Transmembrane</keyword>
<dbReference type="EMBL" id="JAEFCI010002991">
    <property type="protein sequence ID" value="KAG5461875.1"/>
    <property type="molecule type" value="Genomic_DNA"/>
</dbReference>
<evidence type="ECO:0000313" key="4">
    <source>
        <dbReference type="EMBL" id="KAG5461875.1"/>
    </source>
</evidence>
<comment type="caution">
    <text evidence="4">The sequence shown here is derived from an EMBL/GenBank/DDBJ whole genome shotgun (WGS) entry which is preliminary data.</text>
</comment>
<feature type="compositionally biased region" description="Low complexity" evidence="1">
    <location>
        <begin position="14"/>
        <end position="34"/>
    </location>
</feature>
<dbReference type="Pfam" id="PF15055">
    <property type="entry name" value="DMAC1_Dmo2"/>
    <property type="match status" value="1"/>
</dbReference>
<name>A0A8H7ZYV6_9FUNG</name>
<dbReference type="Proteomes" id="UP000673691">
    <property type="component" value="Unassembled WGS sequence"/>
</dbReference>
<evidence type="ECO:0000256" key="1">
    <source>
        <dbReference type="SAM" id="MobiDB-lite"/>
    </source>
</evidence>
<evidence type="ECO:0000256" key="2">
    <source>
        <dbReference type="SAM" id="Phobius"/>
    </source>
</evidence>
<keyword evidence="5" id="KW-1185">Reference proteome</keyword>
<sequence>MTAASLATDHRGARTATPAASPAEAAAAAPNEGGIEARGRGGAGAEDQSDRVDDCLACRLTGAAALSSSAVFVFLERRRMDRAFRTSRAALGVAGTALLAGGIYRLMN</sequence>
<feature type="region of interest" description="Disordered" evidence="1">
    <location>
        <begin position="1"/>
        <end position="48"/>
    </location>
</feature>
<organism evidence="4 5">
    <name type="scientific">Olpidium bornovanus</name>
    <dbReference type="NCBI Taxonomy" id="278681"/>
    <lineage>
        <taxon>Eukaryota</taxon>
        <taxon>Fungi</taxon>
        <taxon>Fungi incertae sedis</taxon>
        <taxon>Olpidiomycota</taxon>
        <taxon>Olpidiomycotina</taxon>
        <taxon>Olpidiomycetes</taxon>
        <taxon>Olpidiales</taxon>
        <taxon>Olpidiaceae</taxon>
        <taxon>Olpidium</taxon>
    </lineage>
</organism>
<dbReference type="AlphaFoldDB" id="A0A8H7ZYV6"/>